<evidence type="ECO:0000256" key="2">
    <source>
        <dbReference type="ARBA" id="ARBA00022475"/>
    </source>
</evidence>
<feature type="transmembrane region" description="Helical" evidence="6">
    <location>
        <begin position="304"/>
        <end position="328"/>
    </location>
</feature>
<evidence type="ECO:0000313" key="9">
    <source>
        <dbReference type="Proteomes" id="UP000031364"/>
    </source>
</evidence>
<feature type="transmembrane region" description="Helical" evidence="6">
    <location>
        <begin position="84"/>
        <end position="104"/>
    </location>
</feature>
<evidence type="ECO:0000256" key="1">
    <source>
        <dbReference type="ARBA" id="ARBA00004651"/>
    </source>
</evidence>
<accession>A0ABR4ZC53</accession>
<dbReference type="EMBL" id="JNFP01000027">
    <property type="protein sequence ID" value="KIA62932.1"/>
    <property type="molecule type" value="Genomic_DNA"/>
</dbReference>
<feature type="transmembrane region" description="Helical" evidence="6">
    <location>
        <begin position="340"/>
        <end position="362"/>
    </location>
</feature>
<keyword evidence="2" id="KW-1003">Cell membrane</keyword>
<feature type="transmembrane region" description="Helical" evidence="6">
    <location>
        <begin position="173"/>
        <end position="197"/>
    </location>
</feature>
<organism evidence="8 9">
    <name type="scientific">Nocardia vulneris</name>
    <dbReference type="NCBI Taxonomy" id="1141657"/>
    <lineage>
        <taxon>Bacteria</taxon>
        <taxon>Bacillati</taxon>
        <taxon>Actinomycetota</taxon>
        <taxon>Actinomycetes</taxon>
        <taxon>Mycobacteriales</taxon>
        <taxon>Nocardiaceae</taxon>
        <taxon>Nocardia</taxon>
    </lineage>
</organism>
<keyword evidence="9" id="KW-1185">Reference proteome</keyword>
<evidence type="ECO:0000256" key="5">
    <source>
        <dbReference type="ARBA" id="ARBA00023136"/>
    </source>
</evidence>
<gene>
    <name evidence="8" type="ORF">FG87_22685</name>
</gene>
<reference evidence="8 9" key="1">
    <citation type="journal article" date="2014" name="Int. J. Syst. Evol. Microbiol.">
        <title>Nocardia vulneris sp. nov., isolated from wounds of human patients in North America.</title>
        <authorList>
            <person name="Lasker B.A."/>
            <person name="Bell M."/>
            <person name="Klenk H.P."/>
            <person name="Sproer C."/>
            <person name="Schumann C."/>
            <person name="Schumann P."/>
            <person name="Brown J.M."/>
        </authorList>
    </citation>
    <scope>NUCLEOTIDE SEQUENCE [LARGE SCALE GENOMIC DNA]</scope>
    <source>
        <strain evidence="8 9">W9851</strain>
    </source>
</reference>
<dbReference type="Proteomes" id="UP000031364">
    <property type="component" value="Unassembled WGS sequence"/>
</dbReference>
<dbReference type="Gene3D" id="1.20.1250.20">
    <property type="entry name" value="MFS general substrate transporter like domains"/>
    <property type="match status" value="1"/>
</dbReference>
<keyword evidence="3 6" id="KW-0812">Transmembrane</keyword>
<dbReference type="SUPFAM" id="SSF103473">
    <property type="entry name" value="MFS general substrate transporter"/>
    <property type="match status" value="1"/>
</dbReference>
<proteinExistence type="predicted"/>
<dbReference type="InterPro" id="IPR011701">
    <property type="entry name" value="MFS"/>
</dbReference>
<feature type="transmembrane region" description="Helical" evidence="6">
    <location>
        <begin position="280"/>
        <end position="298"/>
    </location>
</feature>
<name>A0ABR4ZC53_9NOCA</name>
<feature type="transmembrane region" description="Helical" evidence="6">
    <location>
        <begin position="18"/>
        <end position="44"/>
    </location>
</feature>
<feature type="transmembrane region" description="Helical" evidence="6">
    <location>
        <begin position="143"/>
        <end position="161"/>
    </location>
</feature>
<feature type="transmembrane region" description="Helical" evidence="6">
    <location>
        <begin position="249"/>
        <end position="268"/>
    </location>
</feature>
<evidence type="ECO:0000259" key="7">
    <source>
        <dbReference type="PROSITE" id="PS50850"/>
    </source>
</evidence>
<keyword evidence="5 6" id="KW-0472">Membrane</keyword>
<dbReference type="InterPro" id="IPR050189">
    <property type="entry name" value="MFS_Efflux_Transporters"/>
</dbReference>
<protein>
    <submittedName>
        <fullName evidence="8">Transporter</fullName>
    </submittedName>
</protein>
<evidence type="ECO:0000256" key="4">
    <source>
        <dbReference type="ARBA" id="ARBA00022989"/>
    </source>
</evidence>
<dbReference type="InterPro" id="IPR020846">
    <property type="entry name" value="MFS_dom"/>
</dbReference>
<dbReference type="Pfam" id="PF07690">
    <property type="entry name" value="MFS_1"/>
    <property type="match status" value="1"/>
</dbReference>
<dbReference type="PROSITE" id="PS50850">
    <property type="entry name" value="MFS"/>
    <property type="match status" value="1"/>
</dbReference>
<dbReference type="RefSeq" id="WP_052280829.1">
    <property type="nucleotide sequence ID" value="NZ_BDCI01000013.1"/>
</dbReference>
<evidence type="ECO:0000256" key="6">
    <source>
        <dbReference type="SAM" id="Phobius"/>
    </source>
</evidence>
<keyword evidence="4 6" id="KW-1133">Transmembrane helix</keyword>
<feature type="transmembrane region" description="Helical" evidence="6">
    <location>
        <begin position="110"/>
        <end position="131"/>
    </location>
</feature>
<dbReference type="PANTHER" id="PTHR43124">
    <property type="entry name" value="PURINE EFFLUX PUMP PBUE"/>
    <property type="match status" value="1"/>
</dbReference>
<evidence type="ECO:0000313" key="8">
    <source>
        <dbReference type="EMBL" id="KIA62932.1"/>
    </source>
</evidence>
<feature type="transmembrane region" description="Helical" evidence="6">
    <location>
        <begin position="368"/>
        <end position="387"/>
    </location>
</feature>
<dbReference type="InterPro" id="IPR036259">
    <property type="entry name" value="MFS_trans_sf"/>
</dbReference>
<feature type="transmembrane region" description="Helical" evidence="6">
    <location>
        <begin position="56"/>
        <end position="77"/>
    </location>
</feature>
<comment type="subcellular location">
    <subcellularLocation>
        <location evidence="1">Cell membrane</location>
        <topology evidence="1">Multi-pass membrane protein</topology>
    </subcellularLocation>
</comment>
<evidence type="ECO:0000256" key="3">
    <source>
        <dbReference type="ARBA" id="ARBA00022692"/>
    </source>
</evidence>
<dbReference type="CDD" id="cd17324">
    <property type="entry name" value="MFS_NepI_like"/>
    <property type="match status" value="1"/>
</dbReference>
<feature type="domain" description="Major facilitator superfamily (MFS) profile" evidence="7">
    <location>
        <begin position="17"/>
        <end position="392"/>
    </location>
</feature>
<comment type="caution">
    <text evidence="8">The sequence shown here is derived from an EMBL/GenBank/DDBJ whole genome shotgun (WGS) entry which is preliminary data.</text>
</comment>
<sequence length="404" mass="41218">MLPTPATTSAPHARDGRLAVAAVTLAIFAIVTTEILPIGLLTSIGADFTVSDGNAGLMMAAPGLIAAVAAPVVTVASGRIDRRIMLCLFMFLLVTANVLMAVASAYPLVLVSRVLVGVTIGGFWSIAAGLAERLVPAAAVPRANAVIFAAVPLGSVLGVPTGTLCGEIAGWRVTFAILGALSALVLGMLVVFLPPLPARRGTDAAVLRVLLRGSNIRFALLATFLVVFAHFGTYTYVTPFLEQVPRLGPGLVTLVLLSYGVAGILGNFLGGATISRYPRATFGCAAALIALAALLLPVLGRSLPGALCLLVVWGLGYGAVPVSSQAWFGKAAPTVPEAAAVLFTAAFQATFAFGALAGGGVLDRTTPSTLLLLGGLTAALVLVPVAAHARRRHTWPDPAPLPRG</sequence>
<dbReference type="PANTHER" id="PTHR43124:SF3">
    <property type="entry name" value="CHLORAMPHENICOL EFFLUX PUMP RV0191"/>
    <property type="match status" value="1"/>
</dbReference>
<feature type="transmembrane region" description="Helical" evidence="6">
    <location>
        <begin position="218"/>
        <end position="237"/>
    </location>
</feature>